<dbReference type="InterPro" id="IPR036431">
    <property type="entry name" value="ARID_dom_sf"/>
</dbReference>
<dbReference type="SMART" id="SM01014">
    <property type="entry name" value="ARID"/>
    <property type="match status" value="1"/>
</dbReference>
<evidence type="ECO:0000256" key="1">
    <source>
        <dbReference type="ARBA" id="ARBA00004123"/>
    </source>
</evidence>
<dbReference type="GO" id="GO:0010468">
    <property type="term" value="P:regulation of gene expression"/>
    <property type="evidence" value="ECO:0007669"/>
    <property type="project" value="TreeGrafter"/>
</dbReference>
<comment type="subcellular location">
    <subcellularLocation>
        <location evidence="1">Nucleus</location>
    </subcellularLocation>
</comment>
<dbReference type="PROSITE" id="PS51184">
    <property type="entry name" value="JMJC"/>
    <property type="match status" value="1"/>
</dbReference>
<organism evidence="7 8">
    <name type="scientific">Exocentrus adspersus</name>
    <dbReference type="NCBI Taxonomy" id="1586481"/>
    <lineage>
        <taxon>Eukaryota</taxon>
        <taxon>Metazoa</taxon>
        <taxon>Ecdysozoa</taxon>
        <taxon>Arthropoda</taxon>
        <taxon>Hexapoda</taxon>
        <taxon>Insecta</taxon>
        <taxon>Pterygota</taxon>
        <taxon>Neoptera</taxon>
        <taxon>Endopterygota</taxon>
        <taxon>Coleoptera</taxon>
        <taxon>Polyphaga</taxon>
        <taxon>Cucujiformia</taxon>
        <taxon>Chrysomeloidea</taxon>
        <taxon>Cerambycidae</taxon>
        <taxon>Lamiinae</taxon>
        <taxon>Acanthocinini</taxon>
        <taxon>Exocentrus</taxon>
    </lineage>
</organism>
<proteinExistence type="predicted"/>
<evidence type="ECO:0000259" key="5">
    <source>
        <dbReference type="PROSITE" id="PS51183"/>
    </source>
</evidence>
<feature type="compositionally biased region" description="Polar residues" evidence="3">
    <location>
        <begin position="972"/>
        <end position="987"/>
    </location>
</feature>
<feature type="compositionally biased region" description="Basic and acidic residues" evidence="3">
    <location>
        <begin position="352"/>
        <end position="383"/>
    </location>
</feature>
<feature type="region of interest" description="Disordered" evidence="3">
    <location>
        <begin position="523"/>
        <end position="559"/>
    </location>
</feature>
<keyword evidence="2" id="KW-0539">Nucleus</keyword>
<dbReference type="InterPro" id="IPR001606">
    <property type="entry name" value="ARID_dom"/>
</dbReference>
<dbReference type="SMART" id="SM00545">
    <property type="entry name" value="JmjN"/>
    <property type="match status" value="1"/>
</dbReference>
<dbReference type="Pfam" id="PF02373">
    <property type="entry name" value="JmjC"/>
    <property type="match status" value="1"/>
</dbReference>
<dbReference type="Pfam" id="PF02928">
    <property type="entry name" value="zf-C5HC2"/>
    <property type="match status" value="1"/>
</dbReference>
<dbReference type="SUPFAM" id="SSF46774">
    <property type="entry name" value="ARID-like"/>
    <property type="match status" value="1"/>
</dbReference>
<dbReference type="Gene3D" id="2.60.120.650">
    <property type="entry name" value="Cupin"/>
    <property type="match status" value="1"/>
</dbReference>
<comment type="caution">
    <text evidence="7">The sequence shown here is derived from an EMBL/GenBank/DDBJ whole genome shotgun (WGS) entry which is preliminary data.</text>
</comment>
<feature type="domain" description="ARID" evidence="4">
    <location>
        <begin position="1128"/>
        <end position="1220"/>
    </location>
</feature>
<keyword evidence="8" id="KW-1185">Reference proteome</keyword>
<feature type="compositionally biased region" description="Basic and acidic residues" evidence="3">
    <location>
        <begin position="399"/>
        <end position="423"/>
    </location>
</feature>
<feature type="region of interest" description="Disordered" evidence="3">
    <location>
        <begin position="631"/>
        <end position="666"/>
    </location>
</feature>
<feature type="domain" description="JmjN" evidence="5">
    <location>
        <begin position="1064"/>
        <end position="1105"/>
    </location>
</feature>
<feature type="compositionally biased region" description="Basic and acidic residues" evidence="3">
    <location>
        <begin position="988"/>
        <end position="1000"/>
    </location>
</feature>
<evidence type="ECO:0000256" key="2">
    <source>
        <dbReference type="ARBA" id="ARBA00023242"/>
    </source>
</evidence>
<feature type="compositionally biased region" description="Low complexity" evidence="3">
    <location>
        <begin position="902"/>
        <end position="918"/>
    </location>
</feature>
<dbReference type="GO" id="GO:0003677">
    <property type="term" value="F:DNA binding"/>
    <property type="evidence" value="ECO:0007669"/>
    <property type="project" value="InterPro"/>
</dbReference>
<dbReference type="Pfam" id="PF02375">
    <property type="entry name" value="JmjN"/>
    <property type="match status" value="1"/>
</dbReference>
<feature type="compositionally biased region" description="Polar residues" evidence="3">
    <location>
        <begin position="654"/>
        <end position="666"/>
    </location>
</feature>
<dbReference type="FunFam" id="1.10.150.60:FF:000012">
    <property type="entry name" value="Blast:Protein Jumonji"/>
    <property type="match status" value="1"/>
</dbReference>
<evidence type="ECO:0000259" key="4">
    <source>
        <dbReference type="PROSITE" id="PS51011"/>
    </source>
</evidence>
<feature type="compositionally biased region" description="Basic residues" evidence="3">
    <location>
        <begin position="1"/>
        <end position="22"/>
    </location>
</feature>
<feature type="domain" description="JmjC" evidence="6">
    <location>
        <begin position="1341"/>
        <end position="1506"/>
    </location>
</feature>
<dbReference type="GO" id="GO:0005634">
    <property type="term" value="C:nucleus"/>
    <property type="evidence" value="ECO:0007669"/>
    <property type="project" value="UniProtKB-SubCell"/>
</dbReference>
<evidence type="ECO:0008006" key="9">
    <source>
        <dbReference type="Google" id="ProtNLM"/>
    </source>
</evidence>
<accession>A0AAV8WEX1</accession>
<feature type="region of interest" description="Disordered" evidence="3">
    <location>
        <begin position="316"/>
        <end position="441"/>
    </location>
</feature>
<feature type="compositionally biased region" description="Basic and acidic residues" evidence="3">
    <location>
        <begin position="550"/>
        <end position="559"/>
    </location>
</feature>
<dbReference type="EMBL" id="JANEYG010000002">
    <property type="protein sequence ID" value="KAJ8924772.1"/>
    <property type="molecule type" value="Genomic_DNA"/>
</dbReference>
<sequence length="1670" mass="189626">MKKTVLSRRKSKSLKNKQKLRAQQRQNYLTGKSKSTDEENPVSEIKNQLSNVKKSVKPQDVKKIADQKRDAKSVDKKVCTDIKKSIDFKKDSRTTIEKEKQANKLTDIKKEVTKSADIKKEISKTVDIKKDVKKEMKNIATSPDKLVDIKKDLKVCVEKNKKDVDKNLDESKKTSLVKESSTKSLQGKRLKKDDGDVDSENVTEDVKSDEDVLQKPKRNRKSITVENKKAVAVSPNRKDEGNIKYEATISLEKCKKTVKSPDKKQSPNMLLETIKKDADQNEIILEKLRRNRRNSIVDNKKPTVVDLPTEKVLKKDDDVVEEKHSSLDKSKKTCRAVDDKPTPGGSKKQLNVKKDSPESFTKKEANIKKDVVKIDDSPTKKSVDSPPKGGSGKIVSTKSKKDAQKKNEESMKEDSTVKTRSSEKLGNAVQKTQRPSRKTKEAAAIYMEILSHKLVNDSRIDDDTISIDSFPELPNVKKTEQRENELKAQAKYTKDDVKTRSKVTEHDVEIEIKDVSVHVEDAKLSTDSNSKTVVDSEKPKRQTRNSIYFNRKEDSDDSDESFHIDIKIPRAKKLTRSKTCKALGNVDTATRSMPKGFPTLIDSTTSSDSDQSTTSDINLQTLMIKTKNKKFTKTKSMKKPETGFSDSDEEPLSKLTNKSTEGSQKLTLHDDKVKEKSTLQCNLRNRSGRTVAVEEGTVKPKRECAKRPQNYLAMLSSSDEEDTFHGFEEKPDEGKINKVVSPIQEHCSHTPPLFDLLSKDIGRRFGKEKVNMSNEQIEKWLKDSALAGSSIKKENDEMLKFGERIPTETTLDIAEAIDTQKLKTSLLETHKSKPDVEESVGTPIKCVKAEPASKTLNKPMTIDRKLIFRKSKKDAMPNVNAFSPENESSVYAFGEENEDVISTPFRRPSRRPSSTATSRSEDESSKHDDSLKTGQFRKPTLKQDASKYAKEESDPNIDTDESCHHFYVPQKPTKSNPKLQQGSSLSKLKNEKSPLKLGKGVDKIAEMDDFRYKIPSSPSASSSSSAKLYKRQTQKQKIRPLEYLNPIYVSDFPKKTDAAKLVEAPVFHPTEQEFQDPLEYIERIRHKAEQFGICRIVPPSSFKPECKVLDDMRFTAYNQYVHKMLHRWGPNFKELMAIKKYLETQNISLTHPPWIGGMEIDLPRLYQTVQTLGGLKEVIEKKKWPRVSELMKIPKSAQDRVTKLDDIYCKYLLPYDTLSPAEREKLFDEVETEWAKRESKTLLKVQQKLVNEAMTDADSDPDDNEAEECITKGRNMALNAFYRIARNTMSMYFKTPEPSAQEVEQEYWKHVTVKQNHICVHSGSIDSGSWGYGFAVSKNSPFARHSWNLKVLTNNNGSVLKCLGPIMGVTVPTLHVGMVFSACCWSRDPHGLPWIEYLHTGGSKIWYAIPDSVSEKFHSALKKLVPNYCKNKELWLPSDTVMVPPNLLVENNVSLCRTVQDPGQFVVVFPKAFTSSISTSYVVSESVYFAPPYWLKTARNLFDELRNSREPSMFSLDRLILNIASDGRCNAEILRQIIPHLQALCDNEKEKRLKLQVLGSMESERMPLPEAGNRKKKKLQGEEGDYECEICRMNLYISMVFDTHDAVTYCLDHALDALEHGKSKIGDCKFMFTYDFEEIENLPDKIKAAIESKVQKKVPSKFSGMPTLLK</sequence>
<feature type="region of interest" description="Disordered" evidence="3">
    <location>
        <begin position="1"/>
        <end position="72"/>
    </location>
</feature>
<dbReference type="CDD" id="cd16870">
    <property type="entry name" value="ARID_JARD2"/>
    <property type="match status" value="1"/>
</dbReference>
<dbReference type="PANTHER" id="PTHR10694">
    <property type="entry name" value="LYSINE-SPECIFIC DEMETHYLASE"/>
    <property type="match status" value="1"/>
</dbReference>
<dbReference type="PANTHER" id="PTHR10694:SF113">
    <property type="entry name" value="PROTEIN JUMONJI"/>
    <property type="match status" value="1"/>
</dbReference>
<dbReference type="InterPro" id="IPR003349">
    <property type="entry name" value="JmjN"/>
</dbReference>
<protein>
    <recommendedName>
        <fullName evidence="9">Protein Jumonji</fullName>
    </recommendedName>
</protein>
<dbReference type="SUPFAM" id="SSF51197">
    <property type="entry name" value="Clavaminate synthase-like"/>
    <property type="match status" value="1"/>
</dbReference>
<feature type="region of interest" description="Disordered" evidence="3">
    <location>
        <begin position="167"/>
        <end position="235"/>
    </location>
</feature>
<dbReference type="Gene3D" id="1.10.150.60">
    <property type="entry name" value="ARID DNA-binding domain"/>
    <property type="match status" value="1"/>
</dbReference>
<dbReference type="PROSITE" id="PS51011">
    <property type="entry name" value="ARID"/>
    <property type="match status" value="1"/>
</dbReference>
<dbReference type="Pfam" id="PF01388">
    <property type="entry name" value="ARID"/>
    <property type="match status" value="1"/>
</dbReference>
<feature type="compositionally biased region" description="Basic and acidic residues" evidence="3">
    <location>
        <begin position="57"/>
        <end position="72"/>
    </location>
</feature>
<evidence type="ECO:0000256" key="3">
    <source>
        <dbReference type="SAM" id="MobiDB-lite"/>
    </source>
</evidence>
<dbReference type="SMART" id="SM00558">
    <property type="entry name" value="JmjC"/>
    <property type="match status" value="1"/>
</dbReference>
<gene>
    <name evidence="7" type="ORF">NQ315_000925</name>
</gene>
<evidence type="ECO:0000259" key="6">
    <source>
        <dbReference type="PROSITE" id="PS51184"/>
    </source>
</evidence>
<dbReference type="GO" id="GO:0006338">
    <property type="term" value="P:chromatin remodeling"/>
    <property type="evidence" value="ECO:0007669"/>
    <property type="project" value="TreeGrafter"/>
</dbReference>
<dbReference type="Proteomes" id="UP001159042">
    <property type="component" value="Unassembled WGS sequence"/>
</dbReference>
<evidence type="ECO:0000313" key="7">
    <source>
        <dbReference type="EMBL" id="KAJ8924772.1"/>
    </source>
</evidence>
<dbReference type="SMART" id="SM00501">
    <property type="entry name" value="BRIGHT"/>
    <property type="match status" value="1"/>
</dbReference>
<dbReference type="PROSITE" id="PS51183">
    <property type="entry name" value="JMJN"/>
    <property type="match status" value="1"/>
</dbReference>
<feature type="compositionally biased region" description="Basic and acidic residues" evidence="3">
    <location>
        <begin position="944"/>
        <end position="953"/>
    </location>
</feature>
<name>A0AAV8WEX1_9CUCU</name>
<reference evidence="7 8" key="1">
    <citation type="journal article" date="2023" name="Insect Mol. Biol.">
        <title>Genome sequencing provides insights into the evolution of gene families encoding plant cell wall-degrading enzymes in longhorned beetles.</title>
        <authorList>
            <person name="Shin N.R."/>
            <person name="Okamura Y."/>
            <person name="Kirsch R."/>
            <person name="Pauchet Y."/>
        </authorList>
    </citation>
    <scope>NUCLEOTIDE SEQUENCE [LARGE SCALE GENOMIC DNA]</scope>
    <source>
        <strain evidence="7">EAD_L_NR</strain>
    </source>
</reference>
<dbReference type="InterPro" id="IPR003347">
    <property type="entry name" value="JmjC_dom"/>
</dbReference>
<dbReference type="GO" id="GO:0000785">
    <property type="term" value="C:chromatin"/>
    <property type="evidence" value="ECO:0007669"/>
    <property type="project" value="TreeGrafter"/>
</dbReference>
<feature type="compositionally biased region" description="Polar residues" evidence="3">
    <location>
        <begin position="23"/>
        <end position="33"/>
    </location>
</feature>
<dbReference type="InterPro" id="IPR004198">
    <property type="entry name" value="Znf_C5HC2"/>
</dbReference>
<feature type="compositionally biased region" description="Basic and acidic residues" evidence="3">
    <location>
        <begin position="316"/>
        <end position="341"/>
    </location>
</feature>
<feature type="compositionally biased region" description="Basic and acidic residues" evidence="3">
    <location>
        <begin position="919"/>
        <end position="931"/>
    </location>
</feature>
<evidence type="ECO:0000313" key="8">
    <source>
        <dbReference type="Proteomes" id="UP001159042"/>
    </source>
</evidence>
<feature type="region of interest" description="Disordered" evidence="3">
    <location>
        <begin position="901"/>
        <end position="1000"/>
    </location>
</feature>
<feature type="compositionally biased region" description="Basic and acidic residues" evidence="3">
    <location>
        <begin position="204"/>
        <end position="214"/>
    </location>
</feature>